<evidence type="ECO:0000313" key="2">
    <source>
        <dbReference type="Proteomes" id="UP000219612"/>
    </source>
</evidence>
<dbReference type="Proteomes" id="UP000219612">
    <property type="component" value="Unassembled WGS sequence"/>
</dbReference>
<dbReference type="EMBL" id="OBDY01000007">
    <property type="protein sequence ID" value="SNY44882.1"/>
    <property type="molecule type" value="Genomic_DNA"/>
</dbReference>
<dbReference type="OrthoDB" id="8896299at2"/>
<gene>
    <name evidence="1" type="ORF">SAMN05421748_107138</name>
</gene>
<keyword evidence="2" id="KW-1185">Reference proteome</keyword>
<accession>A0A285IA73</accession>
<name>A0A285IA73_9ACTN</name>
<sequence>MALEVAKLVVDALTPLAVVAVGYVLNRRLRKVEQAQWANQTVITRRLQIFDKLAPPLNRMLCFATFVGRWKEIQPAQVIALKREVDETMYANRLLFSDDLFTAYQAFMAAMFAMFATADADAPIRAPISRPGLGDRRNLPWWNPALQSCFSTGDPATLDEISAAYDTLSRQFRTDLYVLHSR</sequence>
<organism evidence="1 2">
    <name type="scientific">Paractinoplanes atraurantiacus</name>
    <dbReference type="NCBI Taxonomy" id="1036182"/>
    <lineage>
        <taxon>Bacteria</taxon>
        <taxon>Bacillati</taxon>
        <taxon>Actinomycetota</taxon>
        <taxon>Actinomycetes</taxon>
        <taxon>Micromonosporales</taxon>
        <taxon>Micromonosporaceae</taxon>
        <taxon>Paractinoplanes</taxon>
    </lineage>
</organism>
<protein>
    <submittedName>
        <fullName evidence="1">Uncharacterized protein</fullName>
    </submittedName>
</protein>
<reference evidence="1 2" key="1">
    <citation type="submission" date="2017-09" db="EMBL/GenBank/DDBJ databases">
        <authorList>
            <person name="Ehlers B."/>
            <person name="Leendertz F.H."/>
        </authorList>
    </citation>
    <scope>NUCLEOTIDE SEQUENCE [LARGE SCALE GENOMIC DNA]</scope>
    <source>
        <strain evidence="1 2">CGMCC 4.6857</strain>
    </source>
</reference>
<evidence type="ECO:0000313" key="1">
    <source>
        <dbReference type="EMBL" id="SNY44882.1"/>
    </source>
</evidence>
<dbReference type="AlphaFoldDB" id="A0A285IA73"/>
<dbReference type="RefSeq" id="WP_097321323.1">
    <property type="nucleotide sequence ID" value="NZ_OBDY01000007.1"/>
</dbReference>
<proteinExistence type="predicted"/>